<dbReference type="AlphaFoldDB" id="A0A9W8QIB1"/>
<evidence type="ECO:0000256" key="4">
    <source>
        <dbReference type="PIRNR" id="PIRNR017250"/>
    </source>
</evidence>
<dbReference type="EMBL" id="JAJHUN010000007">
    <property type="protein sequence ID" value="KAJ4155398.1"/>
    <property type="molecule type" value="Genomic_DNA"/>
</dbReference>
<evidence type="ECO:0000259" key="6">
    <source>
        <dbReference type="Pfam" id="PF01974"/>
    </source>
</evidence>
<reference evidence="8" key="1">
    <citation type="journal article" date="2023" name="Access Microbiol">
        <title>De-novo genome assembly for Akanthomyces muscarius, a biocontrol agent of insect agricultural pests.</title>
        <authorList>
            <person name="Erdos Z."/>
            <person name="Studholme D.J."/>
            <person name="Raymond B."/>
            <person name="Sharma M."/>
        </authorList>
    </citation>
    <scope>NUCLEOTIDE SEQUENCE</scope>
    <source>
        <strain evidence="8">Ve6</strain>
    </source>
</reference>
<evidence type="ECO:0000256" key="3">
    <source>
        <dbReference type="ARBA" id="ARBA00023239"/>
    </source>
</evidence>
<dbReference type="Gene3D" id="3.40.1350.10">
    <property type="match status" value="1"/>
</dbReference>
<dbReference type="CDD" id="cd22363">
    <property type="entry name" value="tRNA-intron_lyase_C"/>
    <property type="match status" value="1"/>
</dbReference>
<dbReference type="InterPro" id="IPR036167">
    <property type="entry name" value="tRNA_intron_Endo_cat-like_sf"/>
</dbReference>
<dbReference type="PIRSF" id="PIRSF017250">
    <property type="entry name" value="tRNA_splic_SEN34"/>
    <property type="match status" value="1"/>
</dbReference>
<dbReference type="InterPro" id="IPR006677">
    <property type="entry name" value="tRNA_intron_Endonuc_cat-like"/>
</dbReference>
<evidence type="ECO:0000256" key="1">
    <source>
        <dbReference type="ARBA" id="ARBA00008078"/>
    </source>
</evidence>
<organism evidence="8 9">
    <name type="scientific">Akanthomyces muscarius</name>
    <name type="common">Entomopathogenic fungus</name>
    <name type="synonym">Lecanicillium muscarium</name>
    <dbReference type="NCBI Taxonomy" id="2231603"/>
    <lineage>
        <taxon>Eukaryota</taxon>
        <taxon>Fungi</taxon>
        <taxon>Dikarya</taxon>
        <taxon>Ascomycota</taxon>
        <taxon>Pezizomycotina</taxon>
        <taxon>Sordariomycetes</taxon>
        <taxon>Hypocreomycetidae</taxon>
        <taxon>Hypocreales</taxon>
        <taxon>Cordycipitaceae</taxon>
        <taxon>Akanthomyces</taxon>
    </lineage>
</organism>
<evidence type="ECO:0000256" key="2">
    <source>
        <dbReference type="ARBA" id="ARBA00022694"/>
    </source>
</evidence>
<dbReference type="InterPro" id="IPR011856">
    <property type="entry name" value="tRNA_endonuc-like_dom_sf"/>
</dbReference>
<dbReference type="GeneID" id="80887804"/>
<accession>A0A9W8QIB1</accession>
<dbReference type="PANTHER" id="PTHR13070:SF0">
    <property type="entry name" value="TRNA-SPLICING ENDONUCLEASE SUBUNIT SEN34"/>
    <property type="match status" value="1"/>
</dbReference>
<proteinExistence type="inferred from homology"/>
<feature type="domain" description="TSEN34 N-terminal" evidence="7">
    <location>
        <begin position="25"/>
        <end position="93"/>
    </location>
</feature>
<dbReference type="InterPro" id="IPR059049">
    <property type="entry name" value="TSEN34_N"/>
</dbReference>
<dbReference type="PANTHER" id="PTHR13070">
    <property type="entry name" value="TRNA-SPLICING ENDONUCLEASE SUBUNIT SEN34-RELATED"/>
    <property type="match status" value="1"/>
</dbReference>
<evidence type="ECO:0000259" key="7">
    <source>
        <dbReference type="Pfam" id="PF26577"/>
    </source>
</evidence>
<comment type="caution">
    <text evidence="8">The sequence shown here is derived from an EMBL/GenBank/DDBJ whole genome shotgun (WGS) entry which is preliminary data.</text>
</comment>
<dbReference type="GO" id="GO:0000214">
    <property type="term" value="C:tRNA-intron endonuclease complex"/>
    <property type="evidence" value="ECO:0007669"/>
    <property type="project" value="UniProtKB-UniRule"/>
</dbReference>
<keyword evidence="3 4" id="KW-0456">Lyase</keyword>
<dbReference type="GO" id="GO:0000379">
    <property type="term" value="P:tRNA-type intron splice site recognition and cleavage"/>
    <property type="evidence" value="ECO:0007669"/>
    <property type="project" value="UniProtKB-UniRule"/>
</dbReference>
<comment type="function">
    <text evidence="4">Constitutes one of the two catalytic subunit of the tRNA-splicing endonuclease complex, a complex responsible for identification and cleavage of the splice sites in pre-tRNA. It cleaves pre-tRNA at the 5'- and 3'-splice sites to release the intron. The products are an intron and two tRNA half-molecules bearing 2',3'-cyclic phosphate and 5'-OH termini. There are no conserved sequences at the splice sites, but the intron is invariably located at the same site in the gene, placing the splice sites an invariant distance from the constant structural features of the tRNA body.</text>
</comment>
<comment type="similarity">
    <text evidence="1 4">Belongs to the tRNA-intron endonuclease family.</text>
</comment>
<name>A0A9W8QIB1_AKAMU</name>
<keyword evidence="2 4" id="KW-0819">tRNA processing</keyword>
<sequence length="316" mass="34459">MHNSSTRDVGKHRRQMAALEAPFPVRIARIAGRYLVFDTEAAALLRRQVNTNGVLVGTAPQQPTQNIFLGLPIELRPEEVEALVRKGAAYVVDGAAAHRDTLQSYWDPALRRAYIESLRKQKEIAQAALAERSAQRAAEVADKLKRGKNKKGAAAAAAAAAVAVAATDSPDKADGGVSQVKTIGVTPTSSTDLVPASALAEHRRADELSLHEAAPLCRHLLDNGYHMTPGLRFGAQYSVYPGDPLRFHAHFMASQYDWDEPIPILDIVAGGRLATAVKKAFLLGEHFAWNGLPCNITHKNHDCIFYERRFMDSGQI</sequence>
<protein>
    <recommendedName>
        <fullName evidence="4">tRNA-splicing endonuclease subunit Sen34</fullName>
        <ecNumber evidence="4">4.6.1.16</ecNumber>
    </recommendedName>
</protein>
<dbReference type="EC" id="4.6.1.16" evidence="4"/>
<dbReference type="SUPFAM" id="SSF53032">
    <property type="entry name" value="tRNA-intron endonuclease catalytic domain-like"/>
    <property type="match status" value="1"/>
</dbReference>
<keyword evidence="9" id="KW-1185">Reference proteome</keyword>
<feature type="active site" evidence="5">
    <location>
        <position position="279"/>
    </location>
</feature>
<evidence type="ECO:0000256" key="5">
    <source>
        <dbReference type="PIRSR" id="PIRSR017250-50"/>
    </source>
</evidence>
<dbReference type="GO" id="GO:0003676">
    <property type="term" value="F:nucleic acid binding"/>
    <property type="evidence" value="ECO:0007669"/>
    <property type="project" value="InterPro"/>
</dbReference>
<feature type="domain" description="tRNA intron endonuclease catalytic" evidence="6">
    <location>
        <begin position="218"/>
        <end position="283"/>
    </location>
</feature>
<dbReference type="Pfam" id="PF26577">
    <property type="entry name" value="TSEN34_N"/>
    <property type="match status" value="1"/>
</dbReference>
<dbReference type="Proteomes" id="UP001144673">
    <property type="component" value="Chromosome 6"/>
</dbReference>
<feature type="active site" evidence="5">
    <location>
        <position position="240"/>
    </location>
</feature>
<evidence type="ECO:0000313" key="8">
    <source>
        <dbReference type="EMBL" id="KAJ4155398.1"/>
    </source>
</evidence>
<dbReference type="GO" id="GO:0000213">
    <property type="term" value="F:tRNA-intron lyase activity"/>
    <property type="evidence" value="ECO:0007669"/>
    <property type="project" value="UniProtKB-UniRule"/>
</dbReference>
<dbReference type="RefSeq" id="XP_056055522.1">
    <property type="nucleotide sequence ID" value="XM_056198586.1"/>
</dbReference>
<gene>
    <name evidence="8" type="ORF">LMH87_000645</name>
</gene>
<dbReference type="Pfam" id="PF01974">
    <property type="entry name" value="tRNA_int_endo"/>
    <property type="match status" value="1"/>
</dbReference>
<evidence type="ECO:0000313" key="9">
    <source>
        <dbReference type="Proteomes" id="UP001144673"/>
    </source>
</evidence>
<feature type="active site" evidence="5">
    <location>
        <position position="248"/>
    </location>
</feature>
<dbReference type="KEGG" id="amus:LMH87_000645"/>
<dbReference type="InterPro" id="IPR016690">
    <property type="entry name" value="TSEN34"/>
</dbReference>